<evidence type="ECO:0000313" key="16">
    <source>
        <dbReference type="Proteomes" id="UP000680038"/>
    </source>
</evidence>
<comment type="similarity">
    <text evidence="10 11">Belongs to the TonB-dependent receptor family.</text>
</comment>
<comment type="subcellular location">
    <subcellularLocation>
        <location evidence="1 10">Cell outer membrane</location>
        <topology evidence="1 10">Multi-pass membrane protein</topology>
    </subcellularLocation>
</comment>
<comment type="caution">
    <text evidence="15">The sequence shown here is derived from an EMBL/GenBank/DDBJ whole genome shotgun (WGS) entry which is preliminary data.</text>
</comment>
<keyword evidence="5 12" id="KW-0732">Signal</keyword>
<accession>A0A916JDE2</accession>
<dbReference type="GO" id="GO:0044718">
    <property type="term" value="P:siderophore transmembrane transport"/>
    <property type="evidence" value="ECO:0007669"/>
    <property type="project" value="TreeGrafter"/>
</dbReference>
<dbReference type="PANTHER" id="PTHR30069">
    <property type="entry name" value="TONB-DEPENDENT OUTER MEMBRANE RECEPTOR"/>
    <property type="match status" value="1"/>
</dbReference>
<evidence type="ECO:0000256" key="8">
    <source>
        <dbReference type="ARBA" id="ARBA00023170"/>
    </source>
</evidence>
<keyword evidence="9 10" id="KW-0998">Cell outer membrane</keyword>
<keyword evidence="6 11" id="KW-0798">TonB box</keyword>
<proteinExistence type="inferred from homology"/>
<dbReference type="Pfam" id="PF00593">
    <property type="entry name" value="TonB_dep_Rec_b-barrel"/>
    <property type="match status" value="1"/>
</dbReference>
<feature type="domain" description="TonB-dependent receptor-like beta-barrel" evidence="13">
    <location>
        <begin position="230"/>
        <end position="634"/>
    </location>
</feature>
<evidence type="ECO:0000259" key="13">
    <source>
        <dbReference type="Pfam" id="PF00593"/>
    </source>
</evidence>
<dbReference type="AlphaFoldDB" id="A0A916JDE2"/>
<dbReference type="SUPFAM" id="SSF56935">
    <property type="entry name" value="Porins"/>
    <property type="match status" value="1"/>
</dbReference>
<keyword evidence="8 15" id="KW-0675">Receptor</keyword>
<evidence type="ECO:0000256" key="12">
    <source>
        <dbReference type="SAM" id="SignalP"/>
    </source>
</evidence>
<dbReference type="PROSITE" id="PS52016">
    <property type="entry name" value="TONB_DEPENDENT_REC_3"/>
    <property type="match status" value="1"/>
</dbReference>
<dbReference type="CDD" id="cd01347">
    <property type="entry name" value="ligand_gated_channel"/>
    <property type="match status" value="1"/>
</dbReference>
<keyword evidence="4 10" id="KW-0812">Transmembrane</keyword>
<gene>
    <name evidence="15" type="primary">pfeA_1</name>
    <name evidence="15" type="ORF">DYBT9275_03091</name>
</gene>
<evidence type="ECO:0000256" key="2">
    <source>
        <dbReference type="ARBA" id="ARBA00022448"/>
    </source>
</evidence>
<evidence type="ECO:0000256" key="4">
    <source>
        <dbReference type="ARBA" id="ARBA00022692"/>
    </source>
</evidence>
<dbReference type="InterPro" id="IPR039426">
    <property type="entry name" value="TonB-dep_rcpt-like"/>
</dbReference>
<evidence type="ECO:0000256" key="9">
    <source>
        <dbReference type="ARBA" id="ARBA00023237"/>
    </source>
</evidence>
<dbReference type="GO" id="GO:0015344">
    <property type="term" value="F:siderophore uptake transmembrane transporter activity"/>
    <property type="evidence" value="ECO:0007669"/>
    <property type="project" value="TreeGrafter"/>
</dbReference>
<dbReference type="Gene3D" id="2.170.130.10">
    <property type="entry name" value="TonB-dependent receptor, plug domain"/>
    <property type="match status" value="1"/>
</dbReference>
<evidence type="ECO:0000256" key="5">
    <source>
        <dbReference type="ARBA" id="ARBA00022729"/>
    </source>
</evidence>
<keyword evidence="7 10" id="KW-0472">Membrane</keyword>
<dbReference type="Proteomes" id="UP000680038">
    <property type="component" value="Unassembled WGS sequence"/>
</dbReference>
<evidence type="ECO:0000256" key="10">
    <source>
        <dbReference type="PROSITE-ProRule" id="PRU01360"/>
    </source>
</evidence>
<evidence type="ECO:0000313" key="15">
    <source>
        <dbReference type="EMBL" id="CAG5003193.1"/>
    </source>
</evidence>
<keyword evidence="2 10" id="KW-0813">Transport</keyword>
<dbReference type="InterPro" id="IPR037066">
    <property type="entry name" value="Plug_dom_sf"/>
</dbReference>
<name>A0A916JDE2_9BACT</name>
<feature type="signal peptide" evidence="12">
    <location>
        <begin position="1"/>
        <end position="18"/>
    </location>
</feature>
<evidence type="ECO:0000256" key="3">
    <source>
        <dbReference type="ARBA" id="ARBA00022452"/>
    </source>
</evidence>
<reference evidence="15" key="1">
    <citation type="submission" date="2021-04" db="EMBL/GenBank/DDBJ databases">
        <authorList>
            <person name="Rodrigo-Torres L."/>
            <person name="Arahal R. D."/>
            <person name="Lucena T."/>
        </authorList>
    </citation>
    <scope>NUCLEOTIDE SEQUENCE</scope>
    <source>
        <strain evidence="15">CECT 9275</strain>
    </source>
</reference>
<evidence type="ECO:0000256" key="6">
    <source>
        <dbReference type="ARBA" id="ARBA00023077"/>
    </source>
</evidence>
<dbReference type="Gene3D" id="2.40.170.20">
    <property type="entry name" value="TonB-dependent receptor, beta-barrel domain"/>
    <property type="match status" value="1"/>
</dbReference>
<protein>
    <submittedName>
        <fullName evidence="15">Ferric enterobactin receptor</fullName>
    </submittedName>
</protein>
<organism evidence="15 16">
    <name type="scientific">Dyadobacter helix</name>
    <dbReference type="NCBI Taxonomy" id="2822344"/>
    <lineage>
        <taxon>Bacteria</taxon>
        <taxon>Pseudomonadati</taxon>
        <taxon>Bacteroidota</taxon>
        <taxon>Cytophagia</taxon>
        <taxon>Cytophagales</taxon>
        <taxon>Spirosomataceae</taxon>
        <taxon>Dyadobacter</taxon>
    </lineage>
</organism>
<evidence type="ECO:0000256" key="11">
    <source>
        <dbReference type="RuleBase" id="RU003357"/>
    </source>
</evidence>
<keyword evidence="16" id="KW-1185">Reference proteome</keyword>
<dbReference type="EMBL" id="CAJRAF010000002">
    <property type="protein sequence ID" value="CAG5003193.1"/>
    <property type="molecule type" value="Genomic_DNA"/>
</dbReference>
<dbReference type="GO" id="GO:0009279">
    <property type="term" value="C:cell outer membrane"/>
    <property type="evidence" value="ECO:0007669"/>
    <property type="project" value="UniProtKB-SubCell"/>
</dbReference>
<evidence type="ECO:0000256" key="7">
    <source>
        <dbReference type="ARBA" id="ARBA00023136"/>
    </source>
</evidence>
<sequence>MKKLLPLLLFAACPTAFAQSQQADSTQVLSARTFQLGEVTISGISGKDSSSILSYQRIEKFNRNDLSNALNILPGVSIANVGPRSESVVYVRGFDLRQVPVFIDGVPVYVPYDGYVDMGRFTTFDLAEINVSKGFASILYGANTMGGAINLVSRKPVNKFEINGRAGIYSGDGYRWNVNAGSRFGKFFYQAGASQLKQKSFPLSADFRPRKYQQTEDRENAYRDDLKFSAKAGFTPNATDEYVIGYVNQKGEKGNPPYVGDDSKITTRFWKWPKWNKQSLYFISNTALGERNKVKTRLYYDTFVNQLFSYDDTTYTKQTKGYAFRSFYDDYTLGGNAEYESKALTNNIFRVNVQYKRDIHREHDLGEPVQSYVDNTLSLGLENTYQITPSLAVIPGVSYNMRNSEKAQEYNATTKEISNFADSKNNAVNVQAGIFWDISTSHSLRGSVARKTRFATIKDRYSYRMGQAIPNPDLGAEVAVNYDLNYTGKLAGKANIQASVFKSDINDIIQQVDNVQPGRFQLQNAGKAHFYGAEAGLDYQITEGLKIGSNYSYIKRKNKTNPAILFTNVPEHKIFAFADYSFLKRASIMASLEHNSDRYSTSYGTKAKAYTLVNAKASVKIYKFISAEAGLNNIFDTNYTLVEGFPEAGRNFFINLVFNHF</sequence>
<keyword evidence="3 10" id="KW-1134">Transmembrane beta strand</keyword>
<dbReference type="InterPro" id="IPR000531">
    <property type="entry name" value="Beta-barrel_TonB"/>
</dbReference>
<dbReference type="RefSeq" id="WP_215239635.1">
    <property type="nucleotide sequence ID" value="NZ_CAJRAF010000002.1"/>
</dbReference>
<dbReference type="Pfam" id="PF07715">
    <property type="entry name" value="Plug"/>
    <property type="match status" value="1"/>
</dbReference>
<evidence type="ECO:0000256" key="1">
    <source>
        <dbReference type="ARBA" id="ARBA00004571"/>
    </source>
</evidence>
<dbReference type="InterPro" id="IPR036942">
    <property type="entry name" value="Beta-barrel_TonB_sf"/>
</dbReference>
<feature type="domain" description="TonB-dependent receptor plug" evidence="14">
    <location>
        <begin position="49"/>
        <end position="148"/>
    </location>
</feature>
<evidence type="ECO:0000259" key="14">
    <source>
        <dbReference type="Pfam" id="PF07715"/>
    </source>
</evidence>
<dbReference type="InterPro" id="IPR012910">
    <property type="entry name" value="Plug_dom"/>
</dbReference>
<feature type="chain" id="PRO_5037709383" evidence="12">
    <location>
        <begin position="19"/>
        <end position="661"/>
    </location>
</feature>
<dbReference type="PANTHER" id="PTHR30069:SF29">
    <property type="entry name" value="HEMOGLOBIN AND HEMOGLOBIN-HAPTOGLOBIN-BINDING PROTEIN 1-RELATED"/>
    <property type="match status" value="1"/>
</dbReference>